<dbReference type="PIRSF" id="PIRSF010376">
    <property type="entry name" value="IspE"/>
    <property type="match status" value="1"/>
</dbReference>
<feature type="active site" evidence="10">
    <location>
        <position position="140"/>
    </location>
</feature>
<evidence type="ECO:0000256" key="5">
    <source>
        <dbReference type="ARBA" id="ARBA00022741"/>
    </source>
</evidence>
<comment type="similarity">
    <text evidence="1 10">Belongs to the GHMP kinase family. IspE subfamily.</text>
</comment>
<keyword evidence="14" id="KW-1185">Reference proteome</keyword>
<dbReference type="InterPro" id="IPR036554">
    <property type="entry name" value="GHMP_kinase_C_sf"/>
</dbReference>
<dbReference type="Pfam" id="PF08544">
    <property type="entry name" value="GHMP_kinases_C"/>
    <property type="match status" value="1"/>
</dbReference>
<dbReference type="NCBIfam" id="NF011202">
    <property type="entry name" value="PRK14608.1"/>
    <property type="match status" value="1"/>
</dbReference>
<gene>
    <name evidence="10" type="primary">ispE</name>
    <name evidence="13" type="ORF">ACG02S_17075</name>
</gene>
<dbReference type="InterPro" id="IPR006204">
    <property type="entry name" value="GHMP_kinase_N_dom"/>
</dbReference>
<keyword evidence="8 10" id="KW-0414">Isoprene biosynthesis</keyword>
<comment type="function">
    <text evidence="10">Catalyzes the phosphorylation of the position 2 hydroxy group of 4-diphosphocytidyl-2C-methyl-D-erythritol.</text>
</comment>
<dbReference type="Gene3D" id="3.30.230.10">
    <property type="match status" value="1"/>
</dbReference>
<dbReference type="Gene3D" id="3.30.70.890">
    <property type="entry name" value="GHMP kinase, C-terminal domain"/>
    <property type="match status" value="1"/>
</dbReference>
<proteinExistence type="inferred from homology"/>
<dbReference type="RefSeq" id="WP_394471680.1">
    <property type="nucleotide sequence ID" value="NZ_JBIGHY010000006.1"/>
</dbReference>
<feature type="domain" description="GHMP kinase N-terminal" evidence="11">
    <location>
        <begin position="71"/>
        <end position="148"/>
    </location>
</feature>
<keyword evidence="4 10" id="KW-0808">Transferase</keyword>
<feature type="domain" description="GHMP kinase C-terminal" evidence="12">
    <location>
        <begin position="219"/>
        <end position="262"/>
    </location>
</feature>
<dbReference type="InterPro" id="IPR020568">
    <property type="entry name" value="Ribosomal_Su5_D2-typ_SF"/>
</dbReference>
<organism evidence="13 14">
    <name type="scientific">Pelomonas dachongensis</name>
    <dbReference type="NCBI Taxonomy" id="3299029"/>
    <lineage>
        <taxon>Bacteria</taxon>
        <taxon>Pseudomonadati</taxon>
        <taxon>Pseudomonadota</taxon>
        <taxon>Betaproteobacteria</taxon>
        <taxon>Burkholderiales</taxon>
        <taxon>Sphaerotilaceae</taxon>
        <taxon>Roseateles</taxon>
    </lineage>
</organism>
<dbReference type="Proteomes" id="UP001606300">
    <property type="component" value="Unassembled WGS sequence"/>
</dbReference>
<sequence length="304" mass="32148">MKALHDLAAPAKLNLFLHVVGKRADGYHLLQSVFVLIDWADTLHIERRADGRLQRHDVPGDGHAELPADDLCLRAARLLQAETGCTLGADIHLEKRLPAGAGMGGGSSDAATTLLALNRLWDLQLPLPRLLQLGLKLGADVPFFLGGGPAFVEGIGEILHPIQLPEQRFAILKGPAGLSTQAIFSSPLLARSENLAIVTGFPASAGTAEQIAAGFGQDFGRNDLQPAAEAISSEVRDALQLMSKQFGNARMTGSGAAVFSVLAEDGIDGKDDQSLATLLQAQPAEWTGRICRSLAQHPLAGWAD</sequence>
<evidence type="ECO:0000256" key="4">
    <source>
        <dbReference type="ARBA" id="ARBA00022679"/>
    </source>
</evidence>
<evidence type="ECO:0000256" key="9">
    <source>
        <dbReference type="ARBA" id="ARBA00032554"/>
    </source>
</evidence>
<dbReference type="EMBL" id="JBIGHY010000006">
    <property type="protein sequence ID" value="MFG6415609.1"/>
    <property type="molecule type" value="Genomic_DNA"/>
</dbReference>
<keyword evidence="6 10" id="KW-0418">Kinase</keyword>
<evidence type="ECO:0000256" key="10">
    <source>
        <dbReference type="HAMAP-Rule" id="MF_00061"/>
    </source>
</evidence>
<dbReference type="PANTHER" id="PTHR43527:SF2">
    <property type="entry name" value="4-DIPHOSPHOCYTIDYL-2-C-METHYL-D-ERYTHRITOL KINASE, CHLOROPLASTIC"/>
    <property type="match status" value="1"/>
</dbReference>
<evidence type="ECO:0000313" key="14">
    <source>
        <dbReference type="Proteomes" id="UP001606300"/>
    </source>
</evidence>
<dbReference type="NCBIfam" id="TIGR00154">
    <property type="entry name" value="ispE"/>
    <property type="match status" value="1"/>
</dbReference>
<comment type="caution">
    <text evidence="13">The sequence shown here is derived from an EMBL/GenBank/DDBJ whole genome shotgun (WGS) entry which is preliminary data.</text>
</comment>
<dbReference type="Pfam" id="PF00288">
    <property type="entry name" value="GHMP_kinases_N"/>
    <property type="match status" value="1"/>
</dbReference>
<dbReference type="InterPro" id="IPR004424">
    <property type="entry name" value="IspE"/>
</dbReference>
<dbReference type="PANTHER" id="PTHR43527">
    <property type="entry name" value="4-DIPHOSPHOCYTIDYL-2-C-METHYL-D-ERYTHRITOL KINASE, CHLOROPLASTIC"/>
    <property type="match status" value="1"/>
</dbReference>
<dbReference type="GO" id="GO:0050515">
    <property type="term" value="F:4-(cytidine 5'-diphospho)-2-C-methyl-D-erythritol kinase activity"/>
    <property type="evidence" value="ECO:0007669"/>
    <property type="project" value="UniProtKB-EC"/>
</dbReference>
<keyword evidence="7 10" id="KW-0067">ATP-binding</keyword>
<comment type="catalytic activity">
    <reaction evidence="10">
        <text>4-CDP-2-C-methyl-D-erythritol + ATP = 4-CDP-2-C-methyl-D-erythritol 2-phosphate + ADP + H(+)</text>
        <dbReference type="Rhea" id="RHEA:18437"/>
        <dbReference type="ChEBI" id="CHEBI:15378"/>
        <dbReference type="ChEBI" id="CHEBI:30616"/>
        <dbReference type="ChEBI" id="CHEBI:57823"/>
        <dbReference type="ChEBI" id="CHEBI:57919"/>
        <dbReference type="ChEBI" id="CHEBI:456216"/>
        <dbReference type="EC" id="2.7.1.148"/>
    </reaction>
</comment>
<dbReference type="InterPro" id="IPR014721">
    <property type="entry name" value="Ribsml_uS5_D2-typ_fold_subgr"/>
</dbReference>
<keyword evidence="5 10" id="KW-0547">Nucleotide-binding</keyword>
<dbReference type="SUPFAM" id="SSF54211">
    <property type="entry name" value="Ribosomal protein S5 domain 2-like"/>
    <property type="match status" value="1"/>
</dbReference>
<evidence type="ECO:0000259" key="11">
    <source>
        <dbReference type="Pfam" id="PF00288"/>
    </source>
</evidence>
<name>A0ABW7EQI9_9BURK</name>
<comment type="pathway">
    <text evidence="10">Isoprenoid biosynthesis; isopentenyl diphosphate biosynthesis via DXP pathway; isopentenyl diphosphate from 1-deoxy-D-xylulose 5-phosphate: step 3/6.</text>
</comment>
<feature type="binding site" evidence="10">
    <location>
        <begin position="98"/>
        <end position="108"/>
    </location>
    <ligand>
        <name>ATP</name>
        <dbReference type="ChEBI" id="CHEBI:30616"/>
    </ligand>
</feature>
<evidence type="ECO:0000256" key="1">
    <source>
        <dbReference type="ARBA" id="ARBA00009684"/>
    </source>
</evidence>
<evidence type="ECO:0000256" key="8">
    <source>
        <dbReference type="ARBA" id="ARBA00023229"/>
    </source>
</evidence>
<dbReference type="InterPro" id="IPR013750">
    <property type="entry name" value="GHMP_kinase_C_dom"/>
</dbReference>
<reference evidence="13 14" key="1">
    <citation type="submission" date="2024-09" db="EMBL/GenBank/DDBJ databases">
        <title>Novel species of the genus Pelomonas and Roseateles isolated from streams.</title>
        <authorList>
            <person name="Lu H."/>
        </authorList>
    </citation>
    <scope>NUCLEOTIDE SEQUENCE [LARGE SCALE GENOMIC DNA]</scope>
    <source>
        <strain evidence="13 14">DC23W</strain>
    </source>
</reference>
<dbReference type="EC" id="2.7.1.148" evidence="2 10"/>
<accession>A0ABW7EQI9</accession>
<evidence type="ECO:0000313" key="13">
    <source>
        <dbReference type="EMBL" id="MFG6415609.1"/>
    </source>
</evidence>
<evidence type="ECO:0000259" key="12">
    <source>
        <dbReference type="Pfam" id="PF08544"/>
    </source>
</evidence>
<evidence type="ECO:0000256" key="2">
    <source>
        <dbReference type="ARBA" id="ARBA00012052"/>
    </source>
</evidence>
<evidence type="ECO:0000256" key="7">
    <source>
        <dbReference type="ARBA" id="ARBA00022840"/>
    </source>
</evidence>
<evidence type="ECO:0000256" key="6">
    <source>
        <dbReference type="ARBA" id="ARBA00022777"/>
    </source>
</evidence>
<feature type="active site" evidence="10">
    <location>
        <position position="12"/>
    </location>
</feature>
<dbReference type="SUPFAM" id="SSF55060">
    <property type="entry name" value="GHMP Kinase, C-terminal domain"/>
    <property type="match status" value="1"/>
</dbReference>
<dbReference type="HAMAP" id="MF_00061">
    <property type="entry name" value="IspE"/>
    <property type="match status" value="1"/>
</dbReference>
<protein>
    <recommendedName>
        <fullName evidence="3 10">4-diphosphocytidyl-2-C-methyl-D-erythritol kinase</fullName>
        <shortName evidence="10">CMK</shortName>
        <ecNumber evidence="2 10">2.7.1.148</ecNumber>
    </recommendedName>
    <alternativeName>
        <fullName evidence="9 10">4-(cytidine-5'-diphospho)-2-C-methyl-D-erythritol kinase</fullName>
    </alternativeName>
</protein>
<evidence type="ECO:0000256" key="3">
    <source>
        <dbReference type="ARBA" id="ARBA00017473"/>
    </source>
</evidence>